<dbReference type="Pfam" id="PF17917">
    <property type="entry name" value="RT_RNaseH"/>
    <property type="match status" value="1"/>
</dbReference>
<organism evidence="8 9">
    <name type="scientific">Lates japonicus</name>
    <name type="common">Japanese lates</name>
    <dbReference type="NCBI Taxonomy" id="270547"/>
    <lineage>
        <taxon>Eukaryota</taxon>
        <taxon>Metazoa</taxon>
        <taxon>Chordata</taxon>
        <taxon>Craniata</taxon>
        <taxon>Vertebrata</taxon>
        <taxon>Euteleostomi</taxon>
        <taxon>Actinopterygii</taxon>
        <taxon>Neopterygii</taxon>
        <taxon>Teleostei</taxon>
        <taxon>Neoteleostei</taxon>
        <taxon>Acanthomorphata</taxon>
        <taxon>Carangaria</taxon>
        <taxon>Carangaria incertae sedis</taxon>
        <taxon>Centropomidae</taxon>
        <taxon>Lates</taxon>
    </lineage>
</organism>
<protein>
    <recommendedName>
        <fullName evidence="7">Reverse transcriptase RNase H-like domain-containing protein</fullName>
    </recommendedName>
</protein>
<reference evidence="8" key="1">
    <citation type="submission" date="2022-08" db="EMBL/GenBank/DDBJ databases">
        <title>Genome sequencing of akame (Lates japonicus).</title>
        <authorList>
            <person name="Hashiguchi Y."/>
            <person name="Takahashi H."/>
        </authorList>
    </citation>
    <scope>NUCLEOTIDE SEQUENCE</scope>
    <source>
        <strain evidence="8">Kochi</strain>
    </source>
</reference>
<gene>
    <name evidence="8" type="ORF">AKAME5_001485900</name>
</gene>
<accession>A0AAD3N0T9</accession>
<keyword evidence="3" id="KW-0540">Nuclease</keyword>
<dbReference type="InterPro" id="IPR043502">
    <property type="entry name" value="DNA/RNA_pol_sf"/>
</dbReference>
<dbReference type="FunFam" id="3.10.20.370:FF:000001">
    <property type="entry name" value="Retrovirus-related Pol polyprotein from transposon 17.6-like protein"/>
    <property type="match status" value="1"/>
</dbReference>
<evidence type="ECO:0000313" key="9">
    <source>
        <dbReference type="Proteomes" id="UP001279410"/>
    </source>
</evidence>
<dbReference type="AlphaFoldDB" id="A0AAD3N0T9"/>
<evidence type="ECO:0000256" key="2">
    <source>
        <dbReference type="ARBA" id="ARBA00022695"/>
    </source>
</evidence>
<dbReference type="Gene3D" id="3.10.20.370">
    <property type="match status" value="1"/>
</dbReference>
<name>A0AAD3N0T9_LATJO</name>
<dbReference type="CDD" id="cd09274">
    <property type="entry name" value="RNase_HI_RT_Ty3"/>
    <property type="match status" value="1"/>
</dbReference>
<evidence type="ECO:0000256" key="3">
    <source>
        <dbReference type="ARBA" id="ARBA00022722"/>
    </source>
</evidence>
<evidence type="ECO:0000256" key="5">
    <source>
        <dbReference type="ARBA" id="ARBA00022801"/>
    </source>
</evidence>
<evidence type="ECO:0000256" key="1">
    <source>
        <dbReference type="ARBA" id="ARBA00022679"/>
    </source>
</evidence>
<dbReference type="PANTHER" id="PTHR34072">
    <property type="entry name" value="ENZYMATIC POLYPROTEIN-RELATED"/>
    <property type="match status" value="1"/>
</dbReference>
<dbReference type="EMBL" id="BRZM01000059">
    <property type="protein sequence ID" value="GLD63217.1"/>
    <property type="molecule type" value="Genomic_DNA"/>
</dbReference>
<dbReference type="InterPro" id="IPR041373">
    <property type="entry name" value="RT_RNaseH"/>
</dbReference>
<evidence type="ECO:0000256" key="6">
    <source>
        <dbReference type="ARBA" id="ARBA00022918"/>
    </source>
</evidence>
<dbReference type="GO" id="GO:0016787">
    <property type="term" value="F:hydrolase activity"/>
    <property type="evidence" value="ECO:0007669"/>
    <property type="project" value="UniProtKB-KW"/>
</dbReference>
<keyword evidence="1" id="KW-0808">Transferase</keyword>
<dbReference type="GO" id="GO:0004519">
    <property type="term" value="F:endonuclease activity"/>
    <property type="evidence" value="ECO:0007669"/>
    <property type="project" value="UniProtKB-KW"/>
</dbReference>
<evidence type="ECO:0000259" key="7">
    <source>
        <dbReference type="Pfam" id="PF17917"/>
    </source>
</evidence>
<dbReference type="Proteomes" id="UP001279410">
    <property type="component" value="Unassembled WGS sequence"/>
</dbReference>
<dbReference type="PANTHER" id="PTHR34072:SF49">
    <property type="entry name" value="RIBONUCLEASE H"/>
    <property type="match status" value="1"/>
</dbReference>
<keyword evidence="2" id="KW-0548">Nucleotidyltransferase</keyword>
<keyword evidence="6" id="KW-0695">RNA-directed DNA polymerase</keyword>
<evidence type="ECO:0000313" key="8">
    <source>
        <dbReference type="EMBL" id="GLD63217.1"/>
    </source>
</evidence>
<feature type="domain" description="Reverse transcriptase RNase H-like" evidence="7">
    <location>
        <begin position="1"/>
        <end position="99"/>
    </location>
</feature>
<sequence>MILDTDASDVGIGAILSQVQRGRENGLAYDSRKLSKTEQNYCTTWRELLAVVVFTSHFRQYLLGAPFIVRTDRNSLQWLTKMKEPEGQLARWLERHDEYNWVAGSKEL</sequence>
<comment type="caution">
    <text evidence="8">The sequence shown here is derived from an EMBL/GenBank/DDBJ whole genome shotgun (WGS) entry which is preliminary data.</text>
</comment>
<evidence type="ECO:0000256" key="4">
    <source>
        <dbReference type="ARBA" id="ARBA00022759"/>
    </source>
</evidence>
<keyword evidence="9" id="KW-1185">Reference proteome</keyword>
<keyword evidence="4" id="KW-0255">Endonuclease</keyword>
<keyword evidence="5" id="KW-0378">Hydrolase</keyword>
<proteinExistence type="predicted"/>
<dbReference type="SUPFAM" id="SSF56672">
    <property type="entry name" value="DNA/RNA polymerases"/>
    <property type="match status" value="1"/>
</dbReference>
<dbReference type="GO" id="GO:0003964">
    <property type="term" value="F:RNA-directed DNA polymerase activity"/>
    <property type="evidence" value="ECO:0007669"/>
    <property type="project" value="UniProtKB-KW"/>
</dbReference>